<proteinExistence type="predicted"/>
<sequence length="257" mass="29551">MRKTFLQLSLDRETEEFLKQSFEKSSRVFVQIWHCFAKAFLSMFVTQTSINGLLRRGSMFVFSSEQFLALTRWREEDAPDRSEKRRLLDLGAGDGVVTSVMAKLFDEVYVTEVSQPMKVILAEKGFRILAIDEWAADRKFDVISCLNLLDRCDRPYDILHDMKTALKPGGLIVLALVLPFRSYVEVGRSDHTPTQELDISGATFEEQVAEVVDNVLTPCGYEVLSWSRVPYLCEGDLRQSYYWLDDAVFVLRPLRIP</sequence>
<dbReference type="AlphaFoldDB" id="A0AAW2HLP5"/>
<dbReference type="PANTHER" id="PTHR12890:SF0">
    <property type="entry name" value="PROTEIN-L-HISTIDINE N-PROS-METHYLTRANSFERASE"/>
    <property type="match status" value="1"/>
</dbReference>
<gene>
    <name evidence="1" type="ORF">PYX00_007884</name>
</gene>
<comment type="caution">
    <text evidence="1">The sequence shown here is derived from an EMBL/GenBank/DDBJ whole genome shotgun (WGS) entry which is preliminary data.</text>
</comment>
<dbReference type="SUPFAM" id="SSF53335">
    <property type="entry name" value="S-adenosyl-L-methionine-dependent methyltransferases"/>
    <property type="match status" value="1"/>
</dbReference>
<dbReference type="GO" id="GO:0106370">
    <property type="term" value="F:protein-L-histidine N-pros-methyltransferase activity"/>
    <property type="evidence" value="ECO:0007669"/>
    <property type="project" value="InterPro"/>
</dbReference>
<dbReference type="InterPro" id="IPR029063">
    <property type="entry name" value="SAM-dependent_MTases_sf"/>
</dbReference>
<dbReference type="PANTHER" id="PTHR12890">
    <property type="entry name" value="DREV PROTEIN"/>
    <property type="match status" value="1"/>
</dbReference>
<dbReference type="CDD" id="cd02440">
    <property type="entry name" value="AdoMet_MTases"/>
    <property type="match status" value="1"/>
</dbReference>
<reference evidence="1" key="1">
    <citation type="journal article" date="2024" name="Gigascience">
        <title>Chromosome-level genome of the poultry shaft louse Menopon gallinae provides insight into the host-switching and adaptive evolution of parasitic lice.</title>
        <authorList>
            <person name="Xu Y."/>
            <person name="Ma L."/>
            <person name="Liu S."/>
            <person name="Liang Y."/>
            <person name="Liu Q."/>
            <person name="He Z."/>
            <person name="Tian L."/>
            <person name="Duan Y."/>
            <person name="Cai W."/>
            <person name="Li H."/>
            <person name="Song F."/>
        </authorList>
    </citation>
    <scope>NUCLEOTIDE SEQUENCE</scope>
    <source>
        <strain evidence="1">Cailab_2023a</strain>
    </source>
</reference>
<evidence type="ECO:0008006" key="2">
    <source>
        <dbReference type="Google" id="ProtNLM"/>
    </source>
</evidence>
<accession>A0AAW2HLP5</accession>
<dbReference type="Gene3D" id="3.40.50.150">
    <property type="entry name" value="Vaccinia Virus protein VP39"/>
    <property type="match status" value="1"/>
</dbReference>
<organism evidence="1">
    <name type="scientific">Menopon gallinae</name>
    <name type="common">poultry shaft louse</name>
    <dbReference type="NCBI Taxonomy" id="328185"/>
    <lineage>
        <taxon>Eukaryota</taxon>
        <taxon>Metazoa</taxon>
        <taxon>Ecdysozoa</taxon>
        <taxon>Arthropoda</taxon>
        <taxon>Hexapoda</taxon>
        <taxon>Insecta</taxon>
        <taxon>Pterygota</taxon>
        <taxon>Neoptera</taxon>
        <taxon>Paraneoptera</taxon>
        <taxon>Psocodea</taxon>
        <taxon>Troctomorpha</taxon>
        <taxon>Phthiraptera</taxon>
        <taxon>Amblycera</taxon>
        <taxon>Menoponidae</taxon>
        <taxon>Menopon</taxon>
    </lineage>
</organism>
<name>A0AAW2HLP5_9NEOP</name>
<dbReference type="EMBL" id="JARGDH010000004">
    <property type="protein sequence ID" value="KAL0270487.1"/>
    <property type="molecule type" value="Genomic_DNA"/>
</dbReference>
<evidence type="ECO:0000313" key="1">
    <source>
        <dbReference type="EMBL" id="KAL0270487.1"/>
    </source>
</evidence>
<dbReference type="InterPro" id="IPR007884">
    <property type="entry name" value="METL9"/>
</dbReference>
<dbReference type="Pfam" id="PF05219">
    <property type="entry name" value="DREV"/>
    <property type="match status" value="1"/>
</dbReference>
<protein>
    <recommendedName>
        <fullName evidence="2">Methyltransferase-like protein 9</fullName>
    </recommendedName>
</protein>